<name>A0A0B0MC22_GOSAR</name>
<evidence type="ECO:0000256" key="1">
    <source>
        <dbReference type="SAM" id="MobiDB-lite"/>
    </source>
</evidence>
<gene>
    <name evidence="2" type="ORF">F383_37101</name>
</gene>
<organism evidence="2 3">
    <name type="scientific">Gossypium arboreum</name>
    <name type="common">Tree cotton</name>
    <name type="synonym">Gossypium nanking</name>
    <dbReference type="NCBI Taxonomy" id="29729"/>
    <lineage>
        <taxon>Eukaryota</taxon>
        <taxon>Viridiplantae</taxon>
        <taxon>Streptophyta</taxon>
        <taxon>Embryophyta</taxon>
        <taxon>Tracheophyta</taxon>
        <taxon>Spermatophyta</taxon>
        <taxon>Magnoliopsida</taxon>
        <taxon>eudicotyledons</taxon>
        <taxon>Gunneridae</taxon>
        <taxon>Pentapetalae</taxon>
        <taxon>rosids</taxon>
        <taxon>malvids</taxon>
        <taxon>Malvales</taxon>
        <taxon>Malvaceae</taxon>
        <taxon>Malvoideae</taxon>
        <taxon>Gossypium</taxon>
    </lineage>
</organism>
<reference evidence="3" key="1">
    <citation type="submission" date="2014-09" db="EMBL/GenBank/DDBJ databases">
        <authorList>
            <person name="Mudge J."/>
            <person name="Ramaraj T."/>
            <person name="Lindquist I.E."/>
            <person name="Bharti A.K."/>
            <person name="Sundararajan A."/>
            <person name="Cameron C.T."/>
            <person name="Woodward J.E."/>
            <person name="May G.D."/>
            <person name="Brubaker C."/>
            <person name="Broadhvest J."/>
            <person name="Wilkins T.A."/>
        </authorList>
    </citation>
    <scope>NUCLEOTIDE SEQUENCE</scope>
    <source>
        <strain evidence="3">cv. AKA8401</strain>
    </source>
</reference>
<accession>A0A0B0MC22</accession>
<sequence>MGRKGKDQASTNYALNGTVSHHRIKEDKALENPRHFSHNNGERGEPKGSAPFGHSFITATMNDDLREGDKVSDGSYAKVRVRGCALALGVRCTEGGRGIRGLRAGRTALKARRGC</sequence>
<comment type="caution">
    <text evidence="2">The sequence shown here is derived from an EMBL/GenBank/DDBJ whole genome shotgun (WGS) entry which is preliminary data.</text>
</comment>
<feature type="compositionally biased region" description="Basic and acidic residues" evidence="1">
    <location>
        <begin position="24"/>
        <end position="46"/>
    </location>
</feature>
<proteinExistence type="predicted"/>
<evidence type="ECO:0000313" key="2">
    <source>
        <dbReference type="EMBL" id="KHF97891.1"/>
    </source>
</evidence>
<dbReference type="AlphaFoldDB" id="A0A0B0MC22"/>
<keyword evidence="3" id="KW-1185">Reference proteome</keyword>
<dbReference type="Proteomes" id="UP000032142">
    <property type="component" value="Unassembled WGS sequence"/>
</dbReference>
<feature type="compositionally biased region" description="Polar residues" evidence="1">
    <location>
        <begin position="8"/>
        <end position="19"/>
    </location>
</feature>
<dbReference type="EMBL" id="JRRC01020922">
    <property type="protein sequence ID" value="KHF97891.1"/>
    <property type="molecule type" value="Genomic_DNA"/>
</dbReference>
<protein>
    <submittedName>
        <fullName evidence="2">Periplasmic nitrate reductase</fullName>
    </submittedName>
</protein>
<evidence type="ECO:0000313" key="3">
    <source>
        <dbReference type="Proteomes" id="UP000032142"/>
    </source>
</evidence>
<feature type="region of interest" description="Disordered" evidence="1">
    <location>
        <begin position="1"/>
        <end position="55"/>
    </location>
</feature>